<name>A0A4Y6UXK1_SACBS</name>
<dbReference type="GO" id="GO:0016787">
    <property type="term" value="F:hydrolase activity"/>
    <property type="evidence" value="ECO:0007669"/>
    <property type="project" value="UniProtKB-KW"/>
</dbReference>
<dbReference type="Proteomes" id="UP000316968">
    <property type="component" value="Chromosome"/>
</dbReference>
<dbReference type="SMART" id="SM00956">
    <property type="entry name" value="RQC"/>
    <property type="match status" value="1"/>
</dbReference>
<dbReference type="PROSITE" id="PS51192">
    <property type="entry name" value="HELICASE_ATP_BIND_1"/>
    <property type="match status" value="1"/>
</dbReference>
<dbReference type="InterPro" id="IPR032284">
    <property type="entry name" value="RecQ_Zn-bd"/>
</dbReference>
<dbReference type="GO" id="GO:0006260">
    <property type="term" value="P:DNA replication"/>
    <property type="evidence" value="ECO:0007669"/>
    <property type="project" value="InterPro"/>
</dbReference>
<organism evidence="21 22">
    <name type="scientific">Saccharibacillus brassicae</name>
    <dbReference type="NCBI Taxonomy" id="2583377"/>
    <lineage>
        <taxon>Bacteria</taxon>
        <taxon>Bacillati</taxon>
        <taxon>Bacillota</taxon>
        <taxon>Bacilli</taxon>
        <taxon>Bacillales</taxon>
        <taxon>Paenibacillaceae</taxon>
        <taxon>Saccharibacillus</taxon>
    </lineage>
</organism>
<keyword evidence="9" id="KW-0862">Zinc</keyword>
<comment type="cofactor">
    <cofactor evidence="1">
        <name>Mg(2+)</name>
        <dbReference type="ChEBI" id="CHEBI:18420"/>
    </cofactor>
</comment>
<evidence type="ECO:0000256" key="13">
    <source>
        <dbReference type="ARBA" id="ARBA00023204"/>
    </source>
</evidence>
<dbReference type="Gene3D" id="1.10.150.80">
    <property type="entry name" value="HRDC domain"/>
    <property type="match status" value="1"/>
</dbReference>
<dbReference type="GO" id="GO:0006310">
    <property type="term" value="P:DNA recombination"/>
    <property type="evidence" value="ECO:0007669"/>
    <property type="project" value="UniProtKB-UniRule"/>
</dbReference>
<feature type="domain" description="Helicase C-terminal" evidence="20">
    <location>
        <begin position="222"/>
        <end position="370"/>
    </location>
</feature>
<evidence type="ECO:0000256" key="17">
    <source>
        <dbReference type="SAM" id="MobiDB-lite"/>
    </source>
</evidence>
<dbReference type="GO" id="GO:0030894">
    <property type="term" value="C:replisome"/>
    <property type="evidence" value="ECO:0007669"/>
    <property type="project" value="TreeGrafter"/>
</dbReference>
<dbReference type="AlphaFoldDB" id="A0A4Y6UXK1"/>
<dbReference type="NCBIfam" id="TIGR01389">
    <property type="entry name" value="recQ"/>
    <property type="match status" value="1"/>
</dbReference>
<dbReference type="InterPro" id="IPR002121">
    <property type="entry name" value="HRDC_dom"/>
</dbReference>
<evidence type="ECO:0000313" key="21">
    <source>
        <dbReference type="EMBL" id="QDH22453.1"/>
    </source>
</evidence>
<dbReference type="Pfam" id="PF09382">
    <property type="entry name" value="RQC"/>
    <property type="match status" value="1"/>
</dbReference>
<evidence type="ECO:0000256" key="7">
    <source>
        <dbReference type="ARBA" id="ARBA00022801"/>
    </source>
</evidence>
<proteinExistence type="inferred from homology"/>
<dbReference type="GO" id="GO:0043138">
    <property type="term" value="F:3'-5' DNA helicase activity"/>
    <property type="evidence" value="ECO:0007669"/>
    <property type="project" value="UniProtKB-EC"/>
</dbReference>
<evidence type="ECO:0000256" key="11">
    <source>
        <dbReference type="ARBA" id="ARBA00023125"/>
    </source>
</evidence>
<accession>A0A4Y6UXK1</accession>
<dbReference type="GO" id="GO:0043590">
    <property type="term" value="C:bacterial nucleoid"/>
    <property type="evidence" value="ECO:0007669"/>
    <property type="project" value="TreeGrafter"/>
</dbReference>
<keyword evidence="14" id="KW-0413">Isomerase</keyword>
<evidence type="ECO:0000256" key="3">
    <source>
        <dbReference type="ARBA" id="ARBA00005446"/>
    </source>
</evidence>
<dbReference type="Pfam" id="PF16124">
    <property type="entry name" value="RecQ_Zn_bind"/>
    <property type="match status" value="1"/>
</dbReference>
<dbReference type="PROSITE" id="PS51194">
    <property type="entry name" value="HELICASE_CTER"/>
    <property type="match status" value="1"/>
</dbReference>
<evidence type="ECO:0000256" key="1">
    <source>
        <dbReference type="ARBA" id="ARBA00001946"/>
    </source>
</evidence>
<dbReference type="SMART" id="SM00487">
    <property type="entry name" value="DEXDc"/>
    <property type="match status" value="1"/>
</dbReference>
<dbReference type="SMART" id="SM00490">
    <property type="entry name" value="HELICc"/>
    <property type="match status" value="1"/>
</dbReference>
<dbReference type="InterPro" id="IPR027417">
    <property type="entry name" value="P-loop_NTPase"/>
</dbReference>
<evidence type="ECO:0000256" key="2">
    <source>
        <dbReference type="ARBA" id="ARBA00001947"/>
    </source>
</evidence>
<dbReference type="GO" id="GO:0003677">
    <property type="term" value="F:DNA binding"/>
    <property type="evidence" value="ECO:0007669"/>
    <property type="project" value="UniProtKB-KW"/>
</dbReference>
<dbReference type="InterPro" id="IPR036388">
    <property type="entry name" value="WH-like_DNA-bd_sf"/>
</dbReference>
<evidence type="ECO:0000256" key="8">
    <source>
        <dbReference type="ARBA" id="ARBA00022806"/>
    </source>
</evidence>
<dbReference type="NCBIfam" id="TIGR00614">
    <property type="entry name" value="recQ_fam"/>
    <property type="match status" value="1"/>
</dbReference>
<keyword evidence="7 21" id="KW-0378">Hydrolase</keyword>
<dbReference type="KEGG" id="saca:FFV09_17375"/>
<evidence type="ECO:0000256" key="16">
    <source>
        <dbReference type="NCBIfam" id="TIGR01389"/>
    </source>
</evidence>
<dbReference type="FunFam" id="3.40.50.300:FF:001389">
    <property type="entry name" value="ATP-dependent DNA helicase RecQ"/>
    <property type="match status" value="1"/>
</dbReference>
<dbReference type="SUPFAM" id="SSF47819">
    <property type="entry name" value="HRDC-like"/>
    <property type="match status" value="1"/>
</dbReference>
<keyword evidence="10" id="KW-0067">ATP-binding</keyword>
<sequence length="653" mass="73595">MAIEETKMMEQAGELLQKYYGYPDFREGQKKIVESLLTRSDTLGIMPTGGGKSICYQIPALMMEGLTLVVSPLISLMKDQVDALVTNGIAAAYINSTLSGREVNDRIRAAQRGELKLLYVAPERLELDWFREEMSNLRIDCVAVDEAHCVSQWGHDFRTSYLAVAPFVDSLPHRPTVAAFTATATPQVMDDIVRLLELQGANTFVTGLGRDNLAFSVLRGESKKDYIFDFAKTHASEAGIVYAATRKEVDELYSKLSMQGLSAGRYHAGMSDVERESAQEAFLYDDVRVMVATNAFGMGIDKSNVRYVIHYNMPKNMEAYVQEAGRAGRDGEPSECILLFSAQDIVVQKFLIEQNGQEEERRRNEYRKLQQMVDYCYTTRCLRSAQLDYFGEEHADEPCGTCSSCRDDREVIDITVDAQKIFSCIYRMRERFGASMVAGVLKGSRNKKVLQYKFDQLSTYGMMNGKTEKEIVDMINVLASEGYLELTEGQYPVVKLRQLATEVLKGGRQVFQREARKASFAASSGSRSSRPRADEKLSAVEITIFEQLRLIRRELAEKEHVPSYIIFNDATLSEMSIHKPRTEFEMLRIKGVGEVKYRKYGRPFLEFFQNREGDAGGGSSAADDGGYYDMEAPPEDDSNLFAYYEDPDPSNPS</sequence>
<dbReference type="GO" id="GO:0005737">
    <property type="term" value="C:cytoplasm"/>
    <property type="evidence" value="ECO:0007669"/>
    <property type="project" value="TreeGrafter"/>
</dbReference>
<evidence type="ECO:0000259" key="20">
    <source>
        <dbReference type="PROSITE" id="PS51194"/>
    </source>
</evidence>
<dbReference type="Pfam" id="PF00570">
    <property type="entry name" value="HRDC"/>
    <property type="match status" value="1"/>
</dbReference>
<dbReference type="CDD" id="cd17920">
    <property type="entry name" value="DEXHc_RecQ"/>
    <property type="match status" value="1"/>
</dbReference>
<evidence type="ECO:0000256" key="14">
    <source>
        <dbReference type="ARBA" id="ARBA00023235"/>
    </source>
</evidence>
<feature type="domain" description="Helicase ATP-binding" evidence="19">
    <location>
        <begin position="33"/>
        <end position="202"/>
    </location>
</feature>
<keyword evidence="5" id="KW-0547">Nucleotide-binding</keyword>
<keyword evidence="13" id="KW-0234">DNA repair</keyword>
<keyword evidence="6" id="KW-0227">DNA damage</keyword>
<reference evidence="21 22" key="1">
    <citation type="submission" date="2019-06" db="EMBL/GenBank/DDBJ databases">
        <title>Saccharibacillus brassicae sp. nov., an endophytic bacterium isolated from Chinese cabbage seeds (Brassica pekinensis).</title>
        <authorList>
            <person name="Jiang L."/>
            <person name="Lee J."/>
            <person name="Kim S.W."/>
        </authorList>
    </citation>
    <scope>NUCLEOTIDE SEQUENCE [LARGE SCALE GENOMIC DNA]</scope>
    <source>
        <strain evidence="22">KCTC 43072 / ATSA2</strain>
    </source>
</reference>
<dbReference type="RefSeq" id="WP_141448995.1">
    <property type="nucleotide sequence ID" value="NZ_CP041217.1"/>
</dbReference>
<dbReference type="EC" id="5.6.2.4" evidence="16"/>
<dbReference type="InterPro" id="IPR036390">
    <property type="entry name" value="WH_DNA-bd_sf"/>
</dbReference>
<gene>
    <name evidence="21" type="primary">recQ</name>
    <name evidence="21" type="ORF">FFV09_17375</name>
</gene>
<dbReference type="GO" id="GO:0009378">
    <property type="term" value="F:four-way junction helicase activity"/>
    <property type="evidence" value="ECO:0007669"/>
    <property type="project" value="TreeGrafter"/>
</dbReference>
<dbReference type="InterPro" id="IPR011545">
    <property type="entry name" value="DEAD/DEAH_box_helicase_dom"/>
</dbReference>
<keyword evidence="4" id="KW-0479">Metal-binding</keyword>
<dbReference type="InterPro" id="IPR018982">
    <property type="entry name" value="RQC_domain"/>
</dbReference>
<dbReference type="Gene3D" id="3.40.50.300">
    <property type="entry name" value="P-loop containing nucleotide triphosphate hydrolases"/>
    <property type="match status" value="2"/>
</dbReference>
<dbReference type="PANTHER" id="PTHR13710:SF105">
    <property type="entry name" value="ATP-DEPENDENT DNA HELICASE Q1"/>
    <property type="match status" value="1"/>
</dbReference>
<dbReference type="SMART" id="SM00341">
    <property type="entry name" value="HRDC"/>
    <property type="match status" value="1"/>
</dbReference>
<dbReference type="SUPFAM" id="SSF52540">
    <property type="entry name" value="P-loop containing nucleoside triphosphate hydrolases"/>
    <property type="match status" value="1"/>
</dbReference>
<evidence type="ECO:0000256" key="15">
    <source>
        <dbReference type="ARBA" id="ARBA00034617"/>
    </source>
</evidence>
<dbReference type="PROSITE" id="PS50967">
    <property type="entry name" value="HRDC"/>
    <property type="match status" value="1"/>
</dbReference>
<dbReference type="InterPro" id="IPR014001">
    <property type="entry name" value="Helicase_ATP-bd"/>
</dbReference>
<dbReference type="CDD" id="cd18794">
    <property type="entry name" value="SF2_C_RecQ"/>
    <property type="match status" value="1"/>
</dbReference>
<dbReference type="InterPro" id="IPR001650">
    <property type="entry name" value="Helicase_C-like"/>
</dbReference>
<evidence type="ECO:0000256" key="10">
    <source>
        <dbReference type="ARBA" id="ARBA00022840"/>
    </source>
</evidence>
<evidence type="ECO:0000259" key="18">
    <source>
        <dbReference type="PROSITE" id="PS50967"/>
    </source>
</evidence>
<feature type="region of interest" description="Disordered" evidence="17">
    <location>
        <begin position="613"/>
        <end position="653"/>
    </location>
</feature>
<dbReference type="Pfam" id="PF00270">
    <property type="entry name" value="DEAD"/>
    <property type="match status" value="1"/>
</dbReference>
<comment type="cofactor">
    <cofactor evidence="2">
        <name>Zn(2+)</name>
        <dbReference type="ChEBI" id="CHEBI:29105"/>
    </cofactor>
</comment>
<comment type="similarity">
    <text evidence="3">Belongs to the helicase family. RecQ subfamily.</text>
</comment>
<dbReference type="PANTHER" id="PTHR13710">
    <property type="entry name" value="DNA HELICASE RECQ FAMILY MEMBER"/>
    <property type="match status" value="1"/>
</dbReference>
<keyword evidence="12" id="KW-0233">DNA recombination</keyword>
<keyword evidence="8 21" id="KW-0347">Helicase</keyword>
<evidence type="ECO:0000256" key="12">
    <source>
        <dbReference type="ARBA" id="ARBA00023172"/>
    </source>
</evidence>
<protein>
    <recommendedName>
        <fullName evidence="16">DNA helicase RecQ</fullName>
        <ecNumber evidence="16">5.6.2.4</ecNumber>
    </recommendedName>
</protein>
<keyword evidence="22" id="KW-1185">Reference proteome</keyword>
<evidence type="ECO:0000256" key="4">
    <source>
        <dbReference type="ARBA" id="ARBA00022723"/>
    </source>
</evidence>
<evidence type="ECO:0000256" key="9">
    <source>
        <dbReference type="ARBA" id="ARBA00022833"/>
    </source>
</evidence>
<dbReference type="InterPro" id="IPR010997">
    <property type="entry name" value="HRDC-like_sf"/>
</dbReference>
<dbReference type="Pfam" id="PF00271">
    <property type="entry name" value="Helicase_C"/>
    <property type="match status" value="1"/>
</dbReference>
<evidence type="ECO:0000256" key="6">
    <source>
        <dbReference type="ARBA" id="ARBA00022763"/>
    </source>
</evidence>
<comment type="catalytic activity">
    <reaction evidence="15">
        <text>Couples ATP hydrolysis with the unwinding of duplex DNA by translocating in the 3'-5' direction.</text>
        <dbReference type="EC" id="5.6.2.4"/>
    </reaction>
</comment>
<evidence type="ECO:0000256" key="5">
    <source>
        <dbReference type="ARBA" id="ARBA00022741"/>
    </source>
</evidence>
<dbReference type="Gene3D" id="1.10.10.10">
    <property type="entry name" value="Winged helix-like DNA-binding domain superfamily/Winged helix DNA-binding domain"/>
    <property type="match status" value="1"/>
</dbReference>
<dbReference type="InterPro" id="IPR044876">
    <property type="entry name" value="HRDC_dom_sf"/>
</dbReference>
<dbReference type="InterPro" id="IPR006293">
    <property type="entry name" value="DNA_helicase_ATP-dep_RecQ_bac"/>
</dbReference>
<dbReference type="GO" id="GO:0006281">
    <property type="term" value="P:DNA repair"/>
    <property type="evidence" value="ECO:0007669"/>
    <property type="project" value="UniProtKB-KW"/>
</dbReference>
<evidence type="ECO:0000259" key="19">
    <source>
        <dbReference type="PROSITE" id="PS51192"/>
    </source>
</evidence>
<dbReference type="GO" id="GO:0005524">
    <property type="term" value="F:ATP binding"/>
    <property type="evidence" value="ECO:0007669"/>
    <property type="project" value="UniProtKB-KW"/>
</dbReference>
<evidence type="ECO:0000313" key="22">
    <source>
        <dbReference type="Proteomes" id="UP000316968"/>
    </source>
</evidence>
<dbReference type="InterPro" id="IPR004589">
    <property type="entry name" value="DNA_helicase_ATP-dep_RecQ"/>
</dbReference>
<feature type="domain" description="HRDC" evidence="18">
    <location>
        <begin position="538"/>
        <end position="618"/>
    </location>
</feature>
<dbReference type="GO" id="GO:0046872">
    <property type="term" value="F:metal ion binding"/>
    <property type="evidence" value="ECO:0007669"/>
    <property type="project" value="UniProtKB-KW"/>
</dbReference>
<dbReference type="OrthoDB" id="9763310at2"/>
<dbReference type="EMBL" id="CP041217">
    <property type="protein sequence ID" value="QDH22453.1"/>
    <property type="molecule type" value="Genomic_DNA"/>
</dbReference>
<dbReference type="SUPFAM" id="SSF46785">
    <property type="entry name" value="Winged helix' DNA-binding domain"/>
    <property type="match status" value="1"/>
</dbReference>
<keyword evidence="11" id="KW-0238">DNA-binding</keyword>
<dbReference type="GO" id="GO:0009432">
    <property type="term" value="P:SOS response"/>
    <property type="evidence" value="ECO:0007669"/>
    <property type="project" value="UniProtKB-UniRule"/>
</dbReference>